<dbReference type="Proteomes" id="UP000751190">
    <property type="component" value="Unassembled WGS sequence"/>
</dbReference>
<sequence>MMPNSLRVFAGSLRGVGYGGAVHLGMPASSSTSLDALAREFGLTGHVGPCEASTLRLKRRPGRWLGDLNQRRYTYYAHWTREYNVTRVWLLDQRDVVFTAHPFIDSAGALLMPRTDLAFFEDLAKMTPFANMRVTTCMRLSAEEMWRWNVQHRPHVSGGTIFGTGAAMRRLISHLQVQFANASAHAEAMCHENDQPILNVMLWRMGISGKGAHAHAELGAVEIFRNTRGVARSHACDGALAALRCARHACPSFVDDGHISSAAIWHKWDLCETELPALPSKAGLRVGARPPATARAWRAHGAAP</sequence>
<organism evidence="1 2">
    <name type="scientific">Diacronema lutheri</name>
    <name type="common">Unicellular marine alga</name>
    <name type="synonym">Monochrysis lutheri</name>
    <dbReference type="NCBI Taxonomy" id="2081491"/>
    <lineage>
        <taxon>Eukaryota</taxon>
        <taxon>Haptista</taxon>
        <taxon>Haptophyta</taxon>
        <taxon>Pavlovophyceae</taxon>
        <taxon>Pavlovales</taxon>
        <taxon>Pavlovaceae</taxon>
        <taxon>Diacronema</taxon>
    </lineage>
</organism>
<gene>
    <name evidence="1" type="ORF">KFE25_001449</name>
</gene>
<keyword evidence="2" id="KW-1185">Reference proteome</keyword>
<evidence type="ECO:0000313" key="1">
    <source>
        <dbReference type="EMBL" id="KAG8461831.1"/>
    </source>
</evidence>
<comment type="caution">
    <text evidence="1">The sequence shown here is derived from an EMBL/GenBank/DDBJ whole genome shotgun (WGS) entry which is preliminary data.</text>
</comment>
<proteinExistence type="predicted"/>
<protein>
    <submittedName>
        <fullName evidence="1">Uncharacterized protein</fullName>
    </submittedName>
</protein>
<reference evidence="1" key="1">
    <citation type="submission" date="2021-05" db="EMBL/GenBank/DDBJ databases">
        <title>The genome of the haptophyte Pavlova lutheri (Diacronema luteri, Pavlovales) - a model for lipid biosynthesis in eukaryotic algae.</title>
        <authorList>
            <person name="Hulatt C.J."/>
            <person name="Posewitz M.C."/>
        </authorList>
    </citation>
    <scope>NUCLEOTIDE SEQUENCE</scope>
    <source>
        <strain evidence="1">NIVA-4/92</strain>
    </source>
</reference>
<dbReference type="EMBL" id="JAGTXO010000024">
    <property type="protein sequence ID" value="KAG8461831.1"/>
    <property type="molecule type" value="Genomic_DNA"/>
</dbReference>
<dbReference type="AlphaFoldDB" id="A0A8J5X603"/>
<evidence type="ECO:0000313" key="2">
    <source>
        <dbReference type="Proteomes" id="UP000751190"/>
    </source>
</evidence>
<accession>A0A8J5X603</accession>
<name>A0A8J5X603_DIALT</name>